<dbReference type="Proteomes" id="UP000077701">
    <property type="component" value="Unassembled WGS sequence"/>
</dbReference>
<accession>A0A161LTG1</accession>
<evidence type="ECO:0000313" key="3">
    <source>
        <dbReference type="Proteomes" id="UP000077701"/>
    </source>
</evidence>
<gene>
    <name evidence="2" type="ORF">PS9374_00292</name>
</gene>
<sequence>MGRYGDARQAIDSGGVSIGELFRARQAWAWALMEWVRTLTSREEVLDGVRSGPGDGSERPDAGAGRFPPPATLEAARRQVEVLSGQYERIRHRASPEEVALVRSLWARALASWARMLIAAEEAADGVRLDRLEAGDRVGTDLSGEDRPEQAERSARQREVVTASRERARAANLAARGYLPGEDIPPAAGGAGGRDVPAAPARRAAGRPSRRAG</sequence>
<feature type="compositionally biased region" description="Low complexity" evidence="1">
    <location>
        <begin position="194"/>
        <end position="203"/>
    </location>
</feature>
<comment type="caution">
    <text evidence="2">The sequence shown here is derived from an EMBL/GenBank/DDBJ whole genome shotgun (WGS) entry which is preliminary data.</text>
</comment>
<feature type="compositionally biased region" description="Basic and acidic residues" evidence="1">
    <location>
        <begin position="138"/>
        <end position="169"/>
    </location>
</feature>
<dbReference type="EMBL" id="BDCX01000001">
    <property type="protein sequence ID" value="GAT64661.1"/>
    <property type="molecule type" value="Genomic_DNA"/>
</dbReference>
<dbReference type="AlphaFoldDB" id="A0A161LTG1"/>
<evidence type="ECO:0000313" key="2">
    <source>
        <dbReference type="EMBL" id="GAT64661.1"/>
    </source>
</evidence>
<protein>
    <submittedName>
        <fullName evidence="2">Uncharacterized protein</fullName>
    </submittedName>
</protein>
<keyword evidence="3" id="KW-1185">Reference proteome</keyword>
<reference evidence="3" key="2">
    <citation type="submission" date="2016-04" db="EMBL/GenBank/DDBJ databases">
        <title>Planomonospora sphaerica JCM9374 whole genome shotgun sequence.</title>
        <authorList>
            <person name="Suzuki T."/>
            <person name="Dohra H."/>
            <person name="Kodani S."/>
        </authorList>
    </citation>
    <scope>NUCLEOTIDE SEQUENCE [LARGE SCALE GENOMIC DNA]</scope>
    <source>
        <strain evidence="3">JCM 9374</strain>
    </source>
</reference>
<feature type="compositionally biased region" description="Basic residues" evidence="1">
    <location>
        <begin position="204"/>
        <end position="213"/>
    </location>
</feature>
<organism evidence="2 3">
    <name type="scientific">Planomonospora sphaerica</name>
    <dbReference type="NCBI Taxonomy" id="161355"/>
    <lineage>
        <taxon>Bacteria</taxon>
        <taxon>Bacillati</taxon>
        <taxon>Actinomycetota</taxon>
        <taxon>Actinomycetes</taxon>
        <taxon>Streptosporangiales</taxon>
        <taxon>Streptosporangiaceae</taxon>
        <taxon>Planomonospora</taxon>
    </lineage>
</organism>
<name>A0A161LTG1_9ACTN</name>
<reference evidence="2 3" key="1">
    <citation type="journal article" date="2016" name="Genome Announc.">
        <title>Draft Genome Sequence of Planomonospora sphaerica JCM9374, a Rare Actinomycete.</title>
        <authorList>
            <person name="Dohra H."/>
            <person name="Suzuki T."/>
            <person name="Inoue Y."/>
            <person name="Kodani S."/>
        </authorList>
    </citation>
    <scope>NUCLEOTIDE SEQUENCE [LARGE SCALE GENOMIC DNA]</scope>
    <source>
        <strain evidence="2 3">JCM 9374</strain>
    </source>
</reference>
<feature type="region of interest" description="Disordered" evidence="1">
    <location>
        <begin position="138"/>
        <end position="213"/>
    </location>
</feature>
<proteinExistence type="predicted"/>
<evidence type="ECO:0000256" key="1">
    <source>
        <dbReference type="SAM" id="MobiDB-lite"/>
    </source>
</evidence>
<feature type="region of interest" description="Disordered" evidence="1">
    <location>
        <begin position="47"/>
        <end position="70"/>
    </location>
</feature>